<protein>
    <submittedName>
        <fullName evidence="1">Uncharacterized protein</fullName>
    </submittedName>
</protein>
<keyword evidence="1" id="KW-0614">Plasmid</keyword>
<dbReference type="AlphaFoldDB" id="A0A0G3B0L7"/>
<sequence length="144" mass="16715">MRLFQPHSCKCLCSKDTYPKPIHANAFRPKEPFPGSFMQLLFDQGQLLLFHSCKCFLVKFSYRIPLREVLSVQRHLFRSIHPNAFRSKTPLRRHSCKCLSTKSTFYYPIHANAFRPMPRLLHHSCKCFSTNATVCGPIHANAFS</sequence>
<accession>A0A0G3B0L7</accession>
<evidence type="ECO:0000313" key="1">
    <source>
        <dbReference type="EMBL" id="AKJ19681.1"/>
    </source>
</evidence>
<name>A0A0G3B0L7_SALTM</name>
<proteinExistence type="predicted"/>
<organism evidence="1">
    <name type="scientific">Salmonella typhimurium</name>
    <dbReference type="NCBI Taxonomy" id="90371"/>
    <lineage>
        <taxon>Bacteria</taxon>
        <taxon>Pseudomonadati</taxon>
        <taxon>Pseudomonadota</taxon>
        <taxon>Gammaproteobacteria</taxon>
        <taxon>Enterobacterales</taxon>
        <taxon>Enterobacteriaceae</taxon>
        <taxon>Salmonella</taxon>
    </lineage>
</organism>
<geneLocation type="plasmid" evidence="1">
    <name>p8025</name>
</geneLocation>
<reference evidence="1" key="1">
    <citation type="submission" date="2015-03" db="EMBL/GenBank/DDBJ databases">
        <title>Complete genome sequences of four Salmonella Typhimurium IncHI1 plasmids and their characteristics.</title>
        <authorList>
            <person name="Kubasova T."/>
            <person name="Matiasovicova J."/>
            <person name="Cejkova D."/>
            <person name="Sekelova Z."/>
            <person name="Polansky O."/>
            <person name="Medvecky M."/>
            <person name="Rychlik I."/>
            <person name="Juricova H."/>
        </authorList>
    </citation>
    <scope>NUCLEOTIDE SEQUENCE</scope>
    <source>
        <strain evidence="1">8025</strain>
        <plasmid evidence="1">p8025</plasmid>
    </source>
</reference>
<dbReference type="EMBL" id="KP899803">
    <property type="protein sequence ID" value="AKJ19681.1"/>
    <property type="molecule type" value="Genomic_DNA"/>
</dbReference>